<feature type="transmembrane region" description="Helical" evidence="8">
    <location>
        <begin position="233"/>
        <end position="252"/>
    </location>
</feature>
<keyword evidence="3" id="KW-0813">Transport</keyword>
<dbReference type="PRINTS" id="PR01036">
    <property type="entry name" value="TCRTETB"/>
</dbReference>
<dbReference type="NCBIfam" id="TIGR00711">
    <property type="entry name" value="efflux_EmrB"/>
    <property type="match status" value="1"/>
</dbReference>
<feature type="transmembrane region" description="Helical" evidence="8">
    <location>
        <begin position="473"/>
        <end position="491"/>
    </location>
</feature>
<dbReference type="Gene3D" id="1.20.1250.20">
    <property type="entry name" value="MFS general substrate transporter like domains"/>
    <property type="match status" value="1"/>
</dbReference>
<evidence type="ECO:0000259" key="9">
    <source>
        <dbReference type="PROSITE" id="PS50850"/>
    </source>
</evidence>
<dbReference type="InterPro" id="IPR004638">
    <property type="entry name" value="EmrB-like"/>
</dbReference>
<dbReference type="Pfam" id="PF07690">
    <property type="entry name" value="MFS_1"/>
    <property type="match status" value="1"/>
</dbReference>
<keyword evidence="4" id="KW-1003">Cell membrane</keyword>
<dbReference type="Proteomes" id="UP000315677">
    <property type="component" value="Unassembled WGS sequence"/>
</dbReference>
<reference evidence="10 11" key="1">
    <citation type="submission" date="2019-06" db="EMBL/GenBank/DDBJ databases">
        <title>Sequencing the genomes of 1000 actinobacteria strains.</title>
        <authorList>
            <person name="Klenk H.-P."/>
        </authorList>
    </citation>
    <scope>NUCLEOTIDE SEQUENCE [LARGE SCALE GENOMIC DNA]</scope>
    <source>
        <strain evidence="10 11">DSM 45301</strain>
    </source>
</reference>
<name>A0A543E473_9PSEU</name>
<evidence type="ECO:0000256" key="7">
    <source>
        <dbReference type="ARBA" id="ARBA00023136"/>
    </source>
</evidence>
<sequence>MSAATEAQARTGWGLPLVVLVAGMFMSVLDTSIVNVAIPEMQVIFGVTADDIEWIATSYTLVLGVVVPASSWLGNRFGMKRVYNASLLAFAAGSALCGVAWDLDSMIAFRILQAIPGGVLPVVTLSMLYQIVPKEKIGTAMGLYGLGIIAAPAVGPTLGGYLVEYVDWRLIFLINVPIGILGAVAAWFLLPGFAAQRVGRFDLLGFVTIATGLSALLLALSEGQSWGWTSYPVVILIILGVLSLALFVVIELEVEEPLLDVRVFRSWPYTNSLLLISVLSVGLFASLFYIPVFLQQAQGLGAFEAGLVLMPQALVMAVFMPLAGRLYDRIGARWPAVVGLSIVAWATHLMQDFTVETAQSEIVGLLCLRAVGMGLAMMPIMTGGISAVPPAHVGFASAFNNVAQRVSSALGLAVLTAFMTIQQAQLSADRAGMVAADLAMPALGPGQRGQMMGTMMVYQQTQTQVFVSSLDDVMLINTVMTVVGVGLALFLRSGRSAPAGGARPALAE</sequence>
<dbReference type="AlphaFoldDB" id="A0A543E473"/>
<dbReference type="SUPFAM" id="SSF103473">
    <property type="entry name" value="MFS general substrate transporter"/>
    <property type="match status" value="1"/>
</dbReference>
<feature type="transmembrane region" description="Helical" evidence="8">
    <location>
        <begin position="300"/>
        <end position="320"/>
    </location>
</feature>
<feature type="domain" description="Major facilitator superfamily (MFS) profile" evidence="9">
    <location>
        <begin position="16"/>
        <end position="496"/>
    </location>
</feature>
<feature type="transmembrane region" description="Helical" evidence="8">
    <location>
        <begin position="141"/>
        <end position="162"/>
    </location>
</feature>
<evidence type="ECO:0000256" key="2">
    <source>
        <dbReference type="ARBA" id="ARBA00008537"/>
    </source>
</evidence>
<comment type="caution">
    <text evidence="10">The sequence shown here is derived from an EMBL/GenBank/DDBJ whole genome shotgun (WGS) entry which is preliminary data.</text>
</comment>
<evidence type="ECO:0000313" key="11">
    <source>
        <dbReference type="Proteomes" id="UP000315677"/>
    </source>
</evidence>
<dbReference type="GO" id="GO:0022857">
    <property type="term" value="F:transmembrane transporter activity"/>
    <property type="evidence" value="ECO:0007669"/>
    <property type="project" value="InterPro"/>
</dbReference>
<feature type="transmembrane region" description="Helical" evidence="8">
    <location>
        <begin position="12"/>
        <end position="34"/>
    </location>
</feature>
<dbReference type="EMBL" id="VFPA01000001">
    <property type="protein sequence ID" value="TQM16372.1"/>
    <property type="molecule type" value="Genomic_DNA"/>
</dbReference>
<evidence type="ECO:0000256" key="3">
    <source>
        <dbReference type="ARBA" id="ARBA00022448"/>
    </source>
</evidence>
<keyword evidence="6 8" id="KW-1133">Transmembrane helix</keyword>
<dbReference type="InterPro" id="IPR036259">
    <property type="entry name" value="MFS_trans_sf"/>
</dbReference>
<dbReference type="GO" id="GO:0005886">
    <property type="term" value="C:plasma membrane"/>
    <property type="evidence" value="ECO:0007669"/>
    <property type="project" value="UniProtKB-SubCell"/>
</dbReference>
<evidence type="ECO:0000256" key="1">
    <source>
        <dbReference type="ARBA" id="ARBA00004651"/>
    </source>
</evidence>
<dbReference type="InterPro" id="IPR011701">
    <property type="entry name" value="MFS"/>
</dbReference>
<proteinExistence type="inferred from homology"/>
<organism evidence="10 11">
    <name type="scientific">Pseudonocardia kunmingensis</name>
    <dbReference type="NCBI Taxonomy" id="630975"/>
    <lineage>
        <taxon>Bacteria</taxon>
        <taxon>Bacillati</taxon>
        <taxon>Actinomycetota</taxon>
        <taxon>Actinomycetes</taxon>
        <taxon>Pseudonocardiales</taxon>
        <taxon>Pseudonocardiaceae</taxon>
        <taxon>Pseudonocardia</taxon>
    </lineage>
</organism>
<feature type="transmembrane region" description="Helical" evidence="8">
    <location>
        <begin position="168"/>
        <end position="189"/>
    </location>
</feature>
<feature type="transmembrane region" description="Helical" evidence="8">
    <location>
        <begin position="402"/>
        <end position="421"/>
    </location>
</feature>
<gene>
    <name evidence="10" type="ORF">FB558_3185</name>
</gene>
<accession>A0A543E473</accession>
<keyword evidence="11" id="KW-1185">Reference proteome</keyword>
<dbReference type="Gene3D" id="1.20.1720.10">
    <property type="entry name" value="Multidrug resistance protein D"/>
    <property type="match status" value="1"/>
</dbReference>
<dbReference type="InterPro" id="IPR020846">
    <property type="entry name" value="MFS_dom"/>
</dbReference>
<dbReference type="PROSITE" id="PS50850">
    <property type="entry name" value="MFS"/>
    <property type="match status" value="1"/>
</dbReference>
<feature type="transmembrane region" description="Helical" evidence="8">
    <location>
        <begin position="273"/>
        <end position="294"/>
    </location>
</feature>
<feature type="transmembrane region" description="Helical" evidence="8">
    <location>
        <begin position="107"/>
        <end position="129"/>
    </location>
</feature>
<comment type="subcellular location">
    <subcellularLocation>
        <location evidence="1">Cell membrane</location>
        <topology evidence="1">Multi-pass membrane protein</topology>
    </subcellularLocation>
</comment>
<dbReference type="RefSeq" id="WP_246106461.1">
    <property type="nucleotide sequence ID" value="NZ_VFPA01000001.1"/>
</dbReference>
<keyword evidence="7 8" id="KW-0472">Membrane</keyword>
<protein>
    <submittedName>
        <fullName evidence="10">EmrB/QacA subfamily drug resistance transporter</fullName>
    </submittedName>
</protein>
<keyword evidence="5 8" id="KW-0812">Transmembrane</keyword>
<dbReference type="PANTHER" id="PTHR42718">
    <property type="entry name" value="MAJOR FACILITATOR SUPERFAMILY MULTIDRUG TRANSPORTER MFSC"/>
    <property type="match status" value="1"/>
</dbReference>
<feature type="transmembrane region" description="Helical" evidence="8">
    <location>
        <begin position="332"/>
        <end position="350"/>
    </location>
</feature>
<evidence type="ECO:0000313" key="10">
    <source>
        <dbReference type="EMBL" id="TQM16372.1"/>
    </source>
</evidence>
<evidence type="ECO:0000256" key="5">
    <source>
        <dbReference type="ARBA" id="ARBA00022692"/>
    </source>
</evidence>
<evidence type="ECO:0000256" key="4">
    <source>
        <dbReference type="ARBA" id="ARBA00022475"/>
    </source>
</evidence>
<feature type="transmembrane region" description="Helical" evidence="8">
    <location>
        <begin position="54"/>
        <end position="75"/>
    </location>
</feature>
<feature type="transmembrane region" description="Helical" evidence="8">
    <location>
        <begin position="82"/>
        <end position="101"/>
    </location>
</feature>
<feature type="transmembrane region" description="Helical" evidence="8">
    <location>
        <begin position="201"/>
        <end position="221"/>
    </location>
</feature>
<dbReference type="PANTHER" id="PTHR42718:SF9">
    <property type="entry name" value="MAJOR FACILITATOR SUPERFAMILY MULTIDRUG TRANSPORTER MFSC"/>
    <property type="match status" value="1"/>
</dbReference>
<comment type="similarity">
    <text evidence="2">Belongs to the major facilitator superfamily. EmrB family.</text>
</comment>
<evidence type="ECO:0000256" key="8">
    <source>
        <dbReference type="SAM" id="Phobius"/>
    </source>
</evidence>
<evidence type="ECO:0000256" key="6">
    <source>
        <dbReference type="ARBA" id="ARBA00022989"/>
    </source>
</evidence>
<dbReference type="CDD" id="cd17503">
    <property type="entry name" value="MFS_LmrB_MDR_like"/>
    <property type="match status" value="1"/>
</dbReference>